<keyword evidence="2" id="KW-1185">Reference proteome</keyword>
<proteinExistence type="predicted"/>
<organism evidence="1 2">
    <name type="scientific">Blastopirellula retiformator</name>
    <dbReference type="NCBI Taxonomy" id="2527970"/>
    <lineage>
        <taxon>Bacteria</taxon>
        <taxon>Pseudomonadati</taxon>
        <taxon>Planctomycetota</taxon>
        <taxon>Planctomycetia</taxon>
        <taxon>Pirellulales</taxon>
        <taxon>Pirellulaceae</taxon>
        <taxon>Blastopirellula</taxon>
    </lineage>
</organism>
<dbReference type="RefSeq" id="WP_146430882.1">
    <property type="nucleotide sequence ID" value="NZ_SJPF01000002.1"/>
</dbReference>
<evidence type="ECO:0008006" key="3">
    <source>
        <dbReference type="Google" id="ProtNLM"/>
    </source>
</evidence>
<accession>A0A5C5VA74</accession>
<dbReference type="Proteomes" id="UP000318878">
    <property type="component" value="Unassembled WGS sequence"/>
</dbReference>
<protein>
    <recommendedName>
        <fullName evidence="3">DUF2383 domain-containing protein</fullName>
    </recommendedName>
</protein>
<evidence type="ECO:0000313" key="1">
    <source>
        <dbReference type="EMBL" id="TWT34545.1"/>
    </source>
</evidence>
<dbReference type="AlphaFoldDB" id="A0A5C5VA74"/>
<dbReference type="EMBL" id="SJPF01000002">
    <property type="protein sequence ID" value="TWT34545.1"/>
    <property type="molecule type" value="Genomic_DNA"/>
</dbReference>
<evidence type="ECO:0000313" key="2">
    <source>
        <dbReference type="Proteomes" id="UP000318878"/>
    </source>
</evidence>
<dbReference type="OrthoDB" id="291660at2"/>
<name>A0A5C5VA74_9BACT</name>
<gene>
    <name evidence="1" type="ORF">Enr8_19550</name>
</gene>
<comment type="caution">
    <text evidence="1">The sequence shown here is derived from an EMBL/GenBank/DDBJ whole genome shotgun (WGS) entry which is preliminary data.</text>
</comment>
<reference evidence="1 2" key="1">
    <citation type="submission" date="2019-02" db="EMBL/GenBank/DDBJ databases">
        <title>Deep-cultivation of Planctomycetes and their phenomic and genomic characterization uncovers novel biology.</title>
        <authorList>
            <person name="Wiegand S."/>
            <person name="Jogler M."/>
            <person name="Boedeker C."/>
            <person name="Pinto D."/>
            <person name="Vollmers J."/>
            <person name="Rivas-Marin E."/>
            <person name="Kohn T."/>
            <person name="Peeters S.H."/>
            <person name="Heuer A."/>
            <person name="Rast P."/>
            <person name="Oberbeckmann S."/>
            <person name="Bunk B."/>
            <person name="Jeske O."/>
            <person name="Meyerdierks A."/>
            <person name="Storesund J.E."/>
            <person name="Kallscheuer N."/>
            <person name="Luecker S."/>
            <person name="Lage O.M."/>
            <person name="Pohl T."/>
            <person name="Merkel B.J."/>
            <person name="Hornburger P."/>
            <person name="Mueller R.-W."/>
            <person name="Bruemmer F."/>
            <person name="Labrenz M."/>
            <person name="Spormann A.M."/>
            <person name="Op Den Camp H."/>
            <person name="Overmann J."/>
            <person name="Amann R."/>
            <person name="Jetten M.S.M."/>
            <person name="Mascher T."/>
            <person name="Medema M.H."/>
            <person name="Devos D.P."/>
            <person name="Kaster A.-K."/>
            <person name="Ovreas L."/>
            <person name="Rohde M."/>
            <person name="Galperin M.Y."/>
            <person name="Jogler C."/>
        </authorList>
    </citation>
    <scope>NUCLEOTIDE SEQUENCE [LARGE SCALE GENOMIC DNA]</scope>
    <source>
        <strain evidence="1 2">Enr8</strain>
    </source>
</reference>
<sequence>MSSKPVKEILDQIRSAHRQVMKSCRKLRTAEPDSRMQLLFEFIERHEEEFNIAVRHFEKDAGGNGQLETWLQFTSEEDINENLQQIELTADMSAEEIVGQVLAFADKLIATYRDLAATTSSPQLQELFQDLVQFEEDKQKQYAKMMQDW</sequence>